<protein>
    <recommendedName>
        <fullName evidence="2">non-specific serine/threonine protein kinase</fullName>
        <ecNumber evidence="2">2.7.11.1</ecNumber>
    </recommendedName>
</protein>
<evidence type="ECO:0000259" key="15">
    <source>
        <dbReference type="PROSITE" id="PS50011"/>
    </source>
</evidence>
<accession>A0A8H4W2Q8</accession>
<sequence>MSSYVDEDELDIRVRRGGPSPGVYPEYRYVPRPTSGRQIPDYQARHVVPSLRNPPIYPARPIRRASTLPVRFDDEGIIARETLRRSRPIRLERGTDRAPSEVPQEFVDDYPNVNPDYEVVREREPARYSTRERKSRSRSPVYVQERVVTERDGRPSSSEDSDSETDREIERERIRRELRQLRAEKEYDSYLAGIPILEEDTYSFQLSRHIKKTSSRDSTLGSVSDTSEPDLAPTSQANAVFQQGKVLRVSRSRYTGDGSIGGLQSAELTILDNEVENSRKSSQEIFRWVQFHEPLMNLDRFENGCKNIPGLKDYQLAGISRIFARVRRKFDKPTQAPGGNKIRFMAPGVLQEPLSKDSQDKVSRSGTISWICLPYFCLEKYSGSVSGQSVSSHPMRTLLQARFSLTRKERDMQQAVCHLPGTPADNCFHIAQVWCLVLDDDVLITCSRAPIESLTGKSISLSKIAGTLKPVQNEKIRHNHILVANGKLLWSFPLEECQTWFAFLSHFWEYWPSKLEFSEGKIITPDMWPKIITRASKTTVCIKFNDRAITKAPAKGILIYADTTTSSQALDSEKPDTLLDKATNENPASDSASHPGIDKTSAAKDQGVPSDTVNPDEPSKLRPDAAKTDKRHDPSPGSSNDIRGRAGHIKNNEFHVFTWLNQRQPTSWSATVPSDNRHPSVKPGDPHIESIVSVDGASLKADLKEIDQFLKHGTGFEERLTFEGPTTGKFWGAIYTLLLSMAPQNPDLYQRKRGQSPRNMSEILSWLAFIMRSSQMFKDILSQANATEYSAIELPEELSKAWLYALMTLIWSTNEQRMADFEEQSAVCIQLLNEGMRKVIENLIQKSLLKYVVFKPWELASLINFRLLGDITSQSLDTSDTYFEYLSSLEAAVETNPLDRGHQDKISCFKQEISVILETLEQQRRIVNFAQPASASRTVEFVTSTQKRPQPYLMPSDPYESRKEAYSSRPFVSKNKETSSYRDRSAYNQGSAYRDLHTQESTYYENDVQRQHVPFYRASGPSIASATGSQIDPTDPNGIQGLLMQDNQALVDSKIREFQEMNIRASELETWNIQKIDYSKDRQEAAIYAFTIVTIIFLPLSTVAGILGMNTNDVRNMDFDQWVFWATALPLTVIILVLCLVWAGELENFWRGFTNLWSGGKGGGKYVPVAPGPQTAMMSTRVQEPPAPQPIIITNRIYNDEEGYDNEVRSPIPFAMDDLSIFVPSNLLYNQERMSRYKPDSFHPISLGDRLKDGGYKVCHKLGWGGFSTVWLAKDQTLERWVSIKIIGANSTTSKELEILQLLEQKGVSENIVRLQNHFTHRGPNGTHQCLVFELLGPNIDVVVEDYHMVGDPLEPEILLKMTRQLLQTVDALHKAGYAHGGSAILLSPPLHFLSIQLN</sequence>
<dbReference type="OrthoDB" id="5286874at2759"/>
<evidence type="ECO:0000256" key="3">
    <source>
        <dbReference type="ARBA" id="ARBA00022527"/>
    </source>
</evidence>
<feature type="compositionally biased region" description="Basic and acidic residues" evidence="13">
    <location>
        <begin position="974"/>
        <end position="985"/>
    </location>
</feature>
<dbReference type="GO" id="GO:0050684">
    <property type="term" value="P:regulation of mRNA processing"/>
    <property type="evidence" value="ECO:0007669"/>
    <property type="project" value="TreeGrafter"/>
</dbReference>
<comment type="subcellular location">
    <subcellularLocation>
        <location evidence="1">Membrane</location>
        <topology evidence="1">Multi-pass membrane protein</topology>
    </subcellularLocation>
</comment>
<evidence type="ECO:0000256" key="6">
    <source>
        <dbReference type="ARBA" id="ARBA00022741"/>
    </source>
</evidence>
<feature type="region of interest" description="Disordered" evidence="13">
    <location>
        <begin position="946"/>
        <end position="988"/>
    </location>
</feature>
<proteinExistence type="predicted"/>
<evidence type="ECO:0000256" key="13">
    <source>
        <dbReference type="SAM" id="MobiDB-lite"/>
    </source>
</evidence>
<feature type="compositionally biased region" description="Basic and acidic residues" evidence="13">
    <location>
        <begin position="617"/>
        <end position="634"/>
    </location>
</feature>
<feature type="region of interest" description="Disordered" evidence="13">
    <location>
        <begin position="14"/>
        <end position="40"/>
    </location>
</feature>
<feature type="compositionally biased region" description="Basic and acidic residues" evidence="13">
    <location>
        <begin position="90"/>
        <end position="99"/>
    </location>
</feature>
<dbReference type="SMART" id="SM00220">
    <property type="entry name" value="S_TKc"/>
    <property type="match status" value="1"/>
</dbReference>
<evidence type="ECO:0000256" key="10">
    <source>
        <dbReference type="ARBA" id="ARBA00023136"/>
    </source>
</evidence>
<keyword evidence="8" id="KW-0067">ATP-binding</keyword>
<dbReference type="Proteomes" id="UP000566819">
    <property type="component" value="Unassembled WGS sequence"/>
</dbReference>
<keyword evidence="17" id="KW-1185">Reference proteome</keyword>
<keyword evidence="6" id="KW-0547">Nucleotide-binding</keyword>
<dbReference type="GO" id="GO:0005524">
    <property type="term" value="F:ATP binding"/>
    <property type="evidence" value="ECO:0007669"/>
    <property type="project" value="UniProtKB-KW"/>
</dbReference>
<evidence type="ECO:0000256" key="12">
    <source>
        <dbReference type="ARBA" id="ARBA00048679"/>
    </source>
</evidence>
<dbReference type="Gene3D" id="1.20.58.340">
    <property type="entry name" value="Magnesium transport protein CorA, transmembrane region"/>
    <property type="match status" value="1"/>
</dbReference>
<dbReference type="EC" id="2.7.11.1" evidence="2"/>
<dbReference type="EMBL" id="JAAMPI010000753">
    <property type="protein sequence ID" value="KAF4628859.1"/>
    <property type="molecule type" value="Genomic_DNA"/>
</dbReference>
<gene>
    <name evidence="16" type="ORF">G7Y89_g9299</name>
</gene>
<dbReference type="InterPro" id="IPR011009">
    <property type="entry name" value="Kinase-like_dom_sf"/>
</dbReference>
<dbReference type="InterPro" id="IPR045863">
    <property type="entry name" value="CorA_TM1_TM2"/>
</dbReference>
<evidence type="ECO:0000256" key="1">
    <source>
        <dbReference type="ARBA" id="ARBA00004141"/>
    </source>
</evidence>
<keyword evidence="10 14" id="KW-0472">Membrane</keyword>
<dbReference type="InterPro" id="IPR000719">
    <property type="entry name" value="Prot_kinase_dom"/>
</dbReference>
<dbReference type="Gene3D" id="3.30.200.20">
    <property type="entry name" value="Phosphorylase Kinase, domain 1"/>
    <property type="match status" value="1"/>
</dbReference>
<dbReference type="InterPro" id="IPR002523">
    <property type="entry name" value="MgTranspt_CorA/ZnTranspt_ZntB"/>
</dbReference>
<evidence type="ECO:0000313" key="16">
    <source>
        <dbReference type="EMBL" id="KAF4628859.1"/>
    </source>
</evidence>
<keyword evidence="9 14" id="KW-1133">Transmembrane helix</keyword>
<feature type="region of interest" description="Disordered" evidence="13">
    <location>
        <begin position="213"/>
        <end position="232"/>
    </location>
</feature>
<feature type="domain" description="Protein kinase" evidence="15">
    <location>
        <begin position="1256"/>
        <end position="1399"/>
    </location>
</feature>
<dbReference type="GO" id="GO:0000245">
    <property type="term" value="P:spliceosomal complex assembly"/>
    <property type="evidence" value="ECO:0007669"/>
    <property type="project" value="TreeGrafter"/>
</dbReference>
<reference evidence="16 17" key="1">
    <citation type="submission" date="2020-03" db="EMBL/GenBank/DDBJ databases">
        <title>Draft Genome Sequence of Cudoniella acicularis.</title>
        <authorList>
            <person name="Buettner E."/>
            <person name="Kellner H."/>
        </authorList>
    </citation>
    <scope>NUCLEOTIDE SEQUENCE [LARGE SCALE GENOMIC DNA]</scope>
    <source>
        <strain evidence="16 17">DSM 108380</strain>
    </source>
</reference>
<keyword evidence="3" id="KW-0723">Serine/threonine-protein kinase</keyword>
<feature type="transmembrane region" description="Helical" evidence="14">
    <location>
        <begin position="1122"/>
        <end position="1143"/>
    </location>
</feature>
<evidence type="ECO:0000256" key="11">
    <source>
        <dbReference type="ARBA" id="ARBA00047899"/>
    </source>
</evidence>
<comment type="caution">
    <text evidence="16">The sequence shown here is derived from an EMBL/GenBank/DDBJ whole genome shotgun (WGS) entry which is preliminary data.</text>
</comment>
<evidence type="ECO:0000256" key="7">
    <source>
        <dbReference type="ARBA" id="ARBA00022777"/>
    </source>
</evidence>
<dbReference type="GO" id="GO:0004674">
    <property type="term" value="F:protein serine/threonine kinase activity"/>
    <property type="evidence" value="ECO:0007669"/>
    <property type="project" value="UniProtKB-KW"/>
</dbReference>
<dbReference type="SUPFAM" id="SSF56112">
    <property type="entry name" value="Protein kinase-like (PK-like)"/>
    <property type="match status" value="1"/>
</dbReference>
<dbReference type="PANTHER" id="PTHR47634">
    <property type="entry name" value="PROTEIN KINASE DOMAIN-CONTAINING PROTEIN-RELATED"/>
    <property type="match status" value="1"/>
</dbReference>
<dbReference type="Pfam" id="PF01544">
    <property type="entry name" value="CorA"/>
    <property type="match status" value="1"/>
</dbReference>
<evidence type="ECO:0000256" key="8">
    <source>
        <dbReference type="ARBA" id="ARBA00022840"/>
    </source>
</evidence>
<evidence type="ECO:0000256" key="5">
    <source>
        <dbReference type="ARBA" id="ARBA00022692"/>
    </source>
</evidence>
<keyword evidence="5 14" id="KW-0812">Transmembrane</keyword>
<dbReference type="InterPro" id="IPR051334">
    <property type="entry name" value="SRPK"/>
</dbReference>
<evidence type="ECO:0000256" key="4">
    <source>
        <dbReference type="ARBA" id="ARBA00022679"/>
    </source>
</evidence>
<organism evidence="16 17">
    <name type="scientific">Cudoniella acicularis</name>
    <dbReference type="NCBI Taxonomy" id="354080"/>
    <lineage>
        <taxon>Eukaryota</taxon>
        <taxon>Fungi</taxon>
        <taxon>Dikarya</taxon>
        <taxon>Ascomycota</taxon>
        <taxon>Pezizomycotina</taxon>
        <taxon>Leotiomycetes</taxon>
        <taxon>Helotiales</taxon>
        <taxon>Tricladiaceae</taxon>
        <taxon>Cudoniella</taxon>
    </lineage>
</organism>
<dbReference type="PANTHER" id="PTHR47634:SF9">
    <property type="entry name" value="PROTEIN KINASE DOMAIN-CONTAINING PROTEIN-RELATED"/>
    <property type="match status" value="1"/>
</dbReference>
<evidence type="ECO:0000256" key="9">
    <source>
        <dbReference type="ARBA" id="ARBA00022989"/>
    </source>
</evidence>
<feature type="region of interest" description="Disordered" evidence="13">
    <location>
        <begin position="90"/>
        <end position="171"/>
    </location>
</feature>
<evidence type="ECO:0000313" key="17">
    <source>
        <dbReference type="Proteomes" id="UP000566819"/>
    </source>
</evidence>
<feature type="transmembrane region" description="Helical" evidence="14">
    <location>
        <begin position="1085"/>
        <end position="1110"/>
    </location>
</feature>
<dbReference type="SUPFAM" id="SSF144083">
    <property type="entry name" value="Magnesium transport protein CorA, transmembrane region"/>
    <property type="match status" value="1"/>
</dbReference>
<evidence type="ECO:0000256" key="14">
    <source>
        <dbReference type="SAM" id="Phobius"/>
    </source>
</evidence>
<dbReference type="Gene3D" id="1.10.510.10">
    <property type="entry name" value="Transferase(Phosphotransferase) domain 1"/>
    <property type="match status" value="1"/>
</dbReference>
<name>A0A8H4W2Q8_9HELO</name>
<dbReference type="PROSITE" id="PS50011">
    <property type="entry name" value="PROTEIN_KINASE_DOM"/>
    <property type="match status" value="1"/>
</dbReference>
<comment type="catalytic activity">
    <reaction evidence="12">
        <text>L-seryl-[protein] + ATP = O-phospho-L-seryl-[protein] + ADP + H(+)</text>
        <dbReference type="Rhea" id="RHEA:17989"/>
        <dbReference type="Rhea" id="RHEA-COMP:9863"/>
        <dbReference type="Rhea" id="RHEA-COMP:11604"/>
        <dbReference type="ChEBI" id="CHEBI:15378"/>
        <dbReference type="ChEBI" id="CHEBI:29999"/>
        <dbReference type="ChEBI" id="CHEBI:30616"/>
        <dbReference type="ChEBI" id="CHEBI:83421"/>
        <dbReference type="ChEBI" id="CHEBI:456216"/>
        <dbReference type="EC" id="2.7.11.1"/>
    </reaction>
</comment>
<evidence type="ECO:0000256" key="2">
    <source>
        <dbReference type="ARBA" id="ARBA00012513"/>
    </source>
</evidence>
<feature type="region of interest" description="Disordered" evidence="13">
    <location>
        <begin position="578"/>
        <end position="646"/>
    </location>
</feature>
<comment type="catalytic activity">
    <reaction evidence="11">
        <text>L-threonyl-[protein] + ATP = O-phospho-L-threonyl-[protein] + ADP + H(+)</text>
        <dbReference type="Rhea" id="RHEA:46608"/>
        <dbReference type="Rhea" id="RHEA-COMP:11060"/>
        <dbReference type="Rhea" id="RHEA-COMP:11605"/>
        <dbReference type="ChEBI" id="CHEBI:15378"/>
        <dbReference type="ChEBI" id="CHEBI:30013"/>
        <dbReference type="ChEBI" id="CHEBI:30616"/>
        <dbReference type="ChEBI" id="CHEBI:61977"/>
        <dbReference type="ChEBI" id="CHEBI:456216"/>
        <dbReference type="EC" id="2.7.11.1"/>
    </reaction>
</comment>
<keyword evidence="4" id="KW-0808">Transferase</keyword>
<feature type="compositionally biased region" description="Basic and acidic residues" evidence="13">
    <location>
        <begin position="118"/>
        <end position="132"/>
    </location>
</feature>
<keyword evidence="7" id="KW-0418">Kinase</keyword>
<dbReference type="GO" id="GO:0016020">
    <property type="term" value="C:membrane"/>
    <property type="evidence" value="ECO:0007669"/>
    <property type="project" value="UniProtKB-SubCell"/>
</dbReference>
<feature type="compositionally biased region" description="Polar residues" evidence="13">
    <location>
        <begin position="216"/>
        <end position="226"/>
    </location>
</feature>
<dbReference type="GO" id="GO:0046873">
    <property type="term" value="F:metal ion transmembrane transporter activity"/>
    <property type="evidence" value="ECO:0007669"/>
    <property type="project" value="InterPro"/>
</dbReference>